<reference evidence="1 2" key="1">
    <citation type="submission" date="2013-05" db="EMBL/GenBank/DDBJ databases">
        <title>Genome assembly of Chondromyces apiculatus DSM 436.</title>
        <authorList>
            <person name="Sharma G."/>
            <person name="Khatri I."/>
            <person name="Kaur C."/>
            <person name="Mayilraj S."/>
            <person name="Subramanian S."/>
        </authorList>
    </citation>
    <scope>NUCLEOTIDE SEQUENCE [LARGE SCALE GENOMIC DNA]</scope>
    <source>
        <strain evidence="1 2">DSM 436</strain>
    </source>
</reference>
<sequence length="344" mass="36977">MLEGVEQLEAPRPREHRGEPCAGCVTCTCDYAPRGDDSGLCGFCGGTPVLTAARAHEDPHPGHDASPEERRVLTNLIDDWFRRLPEAEASRAEIFAAADRLREDLAAVDQALVGHAWAQARSTLGAVVGWPQHDRLTAAEMVRILRDLQESSREAGTVLDRLPTLPGMSGHAALSSCALEELFGVVALLAARAVNSRERGFVTPWLVGRAVLRVVAAATLAEPDDALEAALRWRVGDPFAGLRWADHERARSPVSTVGVRHAAIADALIAAEAWNRGGPLDGGITRIGVARGRAALQGAWLLAANPERRRLLRSTFVRELPVEVIVAEVEAVSRRAAESAGVPW</sequence>
<evidence type="ECO:0000313" key="1">
    <source>
        <dbReference type="EMBL" id="EYF07042.1"/>
    </source>
</evidence>
<evidence type="ECO:0000313" key="2">
    <source>
        <dbReference type="Proteomes" id="UP000019678"/>
    </source>
</evidence>
<name>A0A017TDT8_9BACT</name>
<dbReference type="AlphaFoldDB" id="A0A017TDT8"/>
<dbReference type="Proteomes" id="UP000019678">
    <property type="component" value="Unassembled WGS sequence"/>
</dbReference>
<gene>
    <name evidence="1" type="ORF">CAP_1301</name>
</gene>
<comment type="caution">
    <text evidence="1">The sequence shown here is derived from an EMBL/GenBank/DDBJ whole genome shotgun (WGS) entry which is preliminary data.</text>
</comment>
<protein>
    <submittedName>
        <fullName evidence="1">Uncharacterized protein</fullName>
    </submittedName>
</protein>
<keyword evidence="2" id="KW-1185">Reference proteome</keyword>
<dbReference type="EMBL" id="ASRX01000013">
    <property type="protein sequence ID" value="EYF07042.1"/>
    <property type="molecule type" value="Genomic_DNA"/>
</dbReference>
<organism evidence="1 2">
    <name type="scientific">Chondromyces apiculatus DSM 436</name>
    <dbReference type="NCBI Taxonomy" id="1192034"/>
    <lineage>
        <taxon>Bacteria</taxon>
        <taxon>Pseudomonadati</taxon>
        <taxon>Myxococcota</taxon>
        <taxon>Polyangia</taxon>
        <taxon>Polyangiales</taxon>
        <taxon>Polyangiaceae</taxon>
        <taxon>Chondromyces</taxon>
    </lineage>
</organism>
<dbReference type="STRING" id="1192034.CAP_1301"/>
<proteinExistence type="predicted"/>
<accession>A0A017TDT8</accession>